<protein>
    <submittedName>
        <fullName evidence="2">Uncharacterized protein</fullName>
    </submittedName>
</protein>
<dbReference type="EMBL" id="BGZK01000153">
    <property type="protein sequence ID" value="GBP23724.1"/>
    <property type="molecule type" value="Genomic_DNA"/>
</dbReference>
<name>A0A4C1UCR9_EUMVA</name>
<keyword evidence="3" id="KW-1185">Reference proteome</keyword>
<reference evidence="2 3" key="1">
    <citation type="journal article" date="2019" name="Commun. Biol.">
        <title>The bagworm genome reveals a unique fibroin gene that provides high tensile strength.</title>
        <authorList>
            <person name="Kono N."/>
            <person name="Nakamura H."/>
            <person name="Ohtoshi R."/>
            <person name="Tomita M."/>
            <person name="Numata K."/>
            <person name="Arakawa K."/>
        </authorList>
    </citation>
    <scope>NUCLEOTIDE SEQUENCE [LARGE SCALE GENOMIC DNA]</scope>
</reference>
<proteinExistence type="predicted"/>
<comment type="caution">
    <text evidence="2">The sequence shown here is derived from an EMBL/GenBank/DDBJ whole genome shotgun (WGS) entry which is preliminary data.</text>
</comment>
<accession>A0A4C1UCR9</accession>
<dbReference type="Proteomes" id="UP000299102">
    <property type="component" value="Unassembled WGS sequence"/>
</dbReference>
<feature type="compositionally biased region" description="Low complexity" evidence="1">
    <location>
        <begin position="27"/>
        <end position="38"/>
    </location>
</feature>
<evidence type="ECO:0000313" key="2">
    <source>
        <dbReference type="EMBL" id="GBP23724.1"/>
    </source>
</evidence>
<organism evidence="2 3">
    <name type="scientific">Eumeta variegata</name>
    <name type="common">Bagworm moth</name>
    <name type="synonym">Eumeta japonica</name>
    <dbReference type="NCBI Taxonomy" id="151549"/>
    <lineage>
        <taxon>Eukaryota</taxon>
        <taxon>Metazoa</taxon>
        <taxon>Ecdysozoa</taxon>
        <taxon>Arthropoda</taxon>
        <taxon>Hexapoda</taxon>
        <taxon>Insecta</taxon>
        <taxon>Pterygota</taxon>
        <taxon>Neoptera</taxon>
        <taxon>Endopterygota</taxon>
        <taxon>Lepidoptera</taxon>
        <taxon>Glossata</taxon>
        <taxon>Ditrysia</taxon>
        <taxon>Tineoidea</taxon>
        <taxon>Psychidae</taxon>
        <taxon>Oiketicinae</taxon>
        <taxon>Eumeta</taxon>
    </lineage>
</organism>
<feature type="compositionally biased region" description="Low complexity" evidence="1">
    <location>
        <begin position="1"/>
        <end position="15"/>
    </location>
</feature>
<evidence type="ECO:0000313" key="3">
    <source>
        <dbReference type="Proteomes" id="UP000299102"/>
    </source>
</evidence>
<sequence>MNLKFSKPPSRAANSPPAPVGCERSSSRGARARAPAPGRDLDPEKAHPFAHAHLVAMATAENCIRHKAGNHRRAFAKLGDDCVILSGTWRKVDHYSIYRPFSSTQNELFGWALAFQEFGVRRHHSGKPISDDVIERRRGDACRKGTEVPRALSQIISKCSRARPGSLQSIDVSNAFG</sequence>
<feature type="region of interest" description="Disordered" evidence="1">
    <location>
        <begin position="1"/>
        <end position="45"/>
    </location>
</feature>
<gene>
    <name evidence="2" type="ORF">EVAR_13679_1</name>
</gene>
<dbReference type="AlphaFoldDB" id="A0A4C1UCR9"/>
<evidence type="ECO:0000256" key="1">
    <source>
        <dbReference type="SAM" id="MobiDB-lite"/>
    </source>
</evidence>